<proteinExistence type="predicted"/>
<protein>
    <submittedName>
        <fullName evidence="2">Uncharacterized protein</fullName>
    </submittedName>
</protein>
<feature type="region of interest" description="Disordered" evidence="1">
    <location>
        <begin position="24"/>
        <end position="60"/>
    </location>
</feature>
<sequence length="135" mass="14429">MSHLDRLARRALCLHSEGAAAPLATHRTQAPAARKRGGGAAHSYSVSAMPHGRQPLPEGGEIDSLCRAAAGIIPLITPLISAHNGAHAYPTEGVRRAQKMEPRSADHTSPAAQLVKGYTHRQLIKPHQQPGRNHE</sequence>
<dbReference type="Proteomes" id="UP000515591">
    <property type="component" value="Chromosome"/>
</dbReference>
<name>A0A6S5RWU4_9GAMM</name>
<accession>A0A6S5RWU4</accession>
<reference evidence="2 3" key="1">
    <citation type="submission" date="2019-12" db="EMBL/GenBank/DDBJ databases">
        <title>complete genome sequences of Pseudomonas otitidis str. WP8-S17-CRE-03 isolated from wastewater treatment plant effluent.</title>
        <authorList>
            <person name="Sekizuka T."/>
            <person name="Itokawa K."/>
            <person name="Yatsu K."/>
            <person name="Inamine Y."/>
            <person name="Kuroda M."/>
        </authorList>
    </citation>
    <scope>NUCLEOTIDE SEQUENCE [LARGE SCALE GENOMIC DNA]</scope>
    <source>
        <strain evidence="2 3">WP8-S17-CRE-03</strain>
    </source>
</reference>
<gene>
    <name evidence="2" type="ORF">WP8S17C03_34330</name>
</gene>
<evidence type="ECO:0000313" key="2">
    <source>
        <dbReference type="EMBL" id="BBT17384.1"/>
    </source>
</evidence>
<dbReference type="EMBL" id="AP022213">
    <property type="protein sequence ID" value="BBT17384.1"/>
    <property type="molecule type" value="Genomic_DNA"/>
</dbReference>
<dbReference type="AlphaFoldDB" id="A0A6S5RWU4"/>
<organism evidence="2 3">
    <name type="scientific">Metapseudomonas otitidis</name>
    <dbReference type="NCBI Taxonomy" id="319939"/>
    <lineage>
        <taxon>Bacteria</taxon>
        <taxon>Pseudomonadati</taxon>
        <taxon>Pseudomonadota</taxon>
        <taxon>Gammaproteobacteria</taxon>
        <taxon>Pseudomonadales</taxon>
        <taxon>Pseudomonadaceae</taxon>
        <taxon>Metapseudomonas</taxon>
    </lineage>
</organism>
<evidence type="ECO:0000313" key="3">
    <source>
        <dbReference type="Proteomes" id="UP000515591"/>
    </source>
</evidence>
<evidence type="ECO:0000256" key="1">
    <source>
        <dbReference type="SAM" id="MobiDB-lite"/>
    </source>
</evidence>